<reference evidence="2" key="1">
    <citation type="submission" date="2021-07" db="EMBL/GenBank/DDBJ databases">
        <title>Pseudohoeflea marina sp. nov. a polyhydroxyalcanoate-producing bacterium.</title>
        <authorList>
            <person name="Zheng W."/>
            <person name="Yu S."/>
            <person name="Huang Y."/>
        </authorList>
    </citation>
    <scope>NUCLEOTIDE SEQUENCE</scope>
    <source>
        <strain evidence="2">DP4N28-3</strain>
    </source>
</reference>
<organism evidence="2 3">
    <name type="scientific">Pseudohoeflea coraliihabitans</name>
    <dbReference type="NCBI Taxonomy" id="2860393"/>
    <lineage>
        <taxon>Bacteria</taxon>
        <taxon>Pseudomonadati</taxon>
        <taxon>Pseudomonadota</taxon>
        <taxon>Alphaproteobacteria</taxon>
        <taxon>Hyphomicrobiales</taxon>
        <taxon>Rhizobiaceae</taxon>
        <taxon>Pseudohoeflea</taxon>
    </lineage>
</organism>
<dbReference type="RefSeq" id="WP_219157002.1">
    <property type="nucleotide sequence ID" value="NZ_JAHWQX010000001.1"/>
</dbReference>
<dbReference type="Proteomes" id="UP001430804">
    <property type="component" value="Unassembled WGS sequence"/>
</dbReference>
<feature type="region of interest" description="Disordered" evidence="1">
    <location>
        <begin position="1"/>
        <end position="24"/>
    </location>
</feature>
<evidence type="ECO:0000313" key="2">
    <source>
        <dbReference type="EMBL" id="MBW3095655.1"/>
    </source>
</evidence>
<keyword evidence="3" id="KW-1185">Reference proteome</keyword>
<protein>
    <submittedName>
        <fullName evidence="2">Uncharacterized protein</fullName>
    </submittedName>
</protein>
<sequence length="152" mass="17537">MNLETATWKRRQYRPDLTPDQAKDKRHGNYFEQLRLAEEVSVAQCWSAEMVMDTYERYCHAMGLRNPRSASDYSGPSGYDGSDPFESERAERDERAVADWKAVRRAILESGPFGMMAVEAILFENKPMQKFVGDLRLALNEVARLKKRRKAA</sequence>
<name>A0ABS6WKI8_9HYPH</name>
<proteinExistence type="predicted"/>
<feature type="region of interest" description="Disordered" evidence="1">
    <location>
        <begin position="68"/>
        <end position="94"/>
    </location>
</feature>
<dbReference type="EMBL" id="JAHWQX010000001">
    <property type="protein sequence ID" value="MBW3095655.1"/>
    <property type="molecule type" value="Genomic_DNA"/>
</dbReference>
<comment type="caution">
    <text evidence="2">The sequence shown here is derived from an EMBL/GenBank/DDBJ whole genome shotgun (WGS) entry which is preliminary data.</text>
</comment>
<evidence type="ECO:0000256" key="1">
    <source>
        <dbReference type="SAM" id="MobiDB-lite"/>
    </source>
</evidence>
<feature type="compositionally biased region" description="Low complexity" evidence="1">
    <location>
        <begin position="71"/>
        <end position="84"/>
    </location>
</feature>
<evidence type="ECO:0000313" key="3">
    <source>
        <dbReference type="Proteomes" id="UP001430804"/>
    </source>
</evidence>
<accession>A0ABS6WKI8</accession>
<gene>
    <name evidence="2" type="ORF">KY465_00015</name>
</gene>